<keyword evidence="2" id="KW-1185">Reference proteome</keyword>
<protein>
    <submittedName>
        <fullName evidence="1">Uncharacterized protein</fullName>
    </submittedName>
</protein>
<sequence>MKLVDHPNVLKSHCSFLGEFEGKRVLWVVMPFMAEGSCLHILKAAHLDGFDEVYIAAVLVEVLKGLQYLHHHGYVHRDVKAGNILIDSDGAVKLGDFGMSALLFDSRDTCSRNTFVAPCWMAPEVIDRDHGYKFNSMRADIWSFGITALELAHGHAPFSKKPPSKVLRTTFQSDGKFSKLFKQTIAACLVEDHTKRPSANKLLEHSFFKQASSGDNSQTLLEGLAALGRMKEREEEFEDQQLVSQKREEFKDQQQQMEKLSRKAYRKEIKCWNFNLEDMVKAHASLINDIEDKQLVSGSQSADMEENVLMYKAAVPAMYQKAVLKVKRIPINVVEMGEFYRVQIDTINLFTLVAKSAKSAEYWLECDKKDKKICVIGVEFEFVSGENHRDELSLIALSHGNHSVILKPTILKALRIATDRNIFMDDQVIFVGYGIKKKVKKSKNCIK</sequence>
<dbReference type="EMBL" id="CASHSV030000109">
    <property type="protein sequence ID" value="CAJ2647692.1"/>
    <property type="molecule type" value="Genomic_DNA"/>
</dbReference>
<evidence type="ECO:0000313" key="2">
    <source>
        <dbReference type="Proteomes" id="UP001177021"/>
    </source>
</evidence>
<organism evidence="1 2">
    <name type="scientific">Trifolium pratense</name>
    <name type="common">Red clover</name>
    <dbReference type="NCBI Taxonomy" id="57577"/>
    <lineage>
        <taxon>Eukaryota</taxon>
        <taxon>Viridiplantae</taxon>
        <taxon>Streptophyta</taxon>
        <taxon>Embryophyta</taxon>
        <taxon>Tracheophyta</taxon>
        <taxon>Spermatophyta</taxon>
        <taxon>Magnoliopsida</taxon>
        <taxon>eudicotyledons</taxon>
        <taxon>Gunneridae</taxon>
        <taxon>Pentapetalae</taxon>
        <taxon>rosids</taxon>
        <taxon>fabids</taxon>
        <taxon>Fabales</taxon>
        <taxon>Fabaceae</taxon>
        <taxon>Papilionoideae</taxon>
        <taxon>50 kb inversion clade</taxon>
        <taxon>NPAAA clade</taxon>
        <taxon>Hologalegina</taxon>
        <taxon>IRL clade</taxon>
        <taxon>Trifolieae</taxon>
        <taxon>Trifolium</taxon>
    </lineage>
</organism>
<proteinExistence type="predicted"/>
<evidence type="ECO:0000313" key="1">
    <source>
        <dbReference type="EMBL" id="CAJ2647692.1"/>
    </source>
</evidence>
<comment type="caution">
    <text evidence="1">The sequence shown here is derived from an EMBL/GenBank/DDBJ whole genome shotgun (WGS) entry which is preliminary data.</text>
</comment>
<reference evidence="1" key="1">
    <citation type="submission" date="2023-10" db="EMBL/GenBank/DDBJ databases">
        <authorList>
            <person name="Rodriguez Cubillos JULIANA M."/>
            <person name="De Vega J."/>
        </authorList>
    </citation>
    <scope>NUCLEOTIDE SEQUENCE</scope>
</reference>
<dbReference type="Proteomes" id="UP001177021">
    <property type="component" value="Unassembled WGS sequence"/>
</dbReference>
<name>A0ACB0JRF7_TRIPR</name>
<gene>
    <name evidence="1" type="ORF">MILVUS5_LOCUS16168</name>
</gene>
<accession>A0ACB0JRF7</accession>